<feature type="transmembrane region" description="Helical" evidence="1">
    <location>
        <begin position="28"/>
        <end position="46"/>
    </location>
</feature>
<evidence type="ECO:0000313" key="3">
    <source>
        <dbReference type="WBParaSite" id="Gr19_v10_g13527.t1"/>
    </source>
</evidence>
<keyword evidence="1" id="KW-0812">Transmembrane</keyword>
<organism evidence="2 3">
    <name type="scientific">Globodera rostochiensis</name>
    <name type="common">Golden nematode worm</name>
    <name type="synonym">Heterodera rostochiensis</name>
    <dbReference type="NCBI Taxonomy" id="31243"/>
    <lineage>
        <taxon>Eukaryota</taxon>
        <taxon>Metazoa</taxon>
        <taxon>Ecdysozoa</taxon>
        <taxon>Nematoda</taxon>
        <taxon>Chromadorea</taxon>
        <taxon>Rhabditida</taxon>
        <taxon>Tylenchina</taxon>
        <taxon>Tylenchomorpha</taxon>
        <taxon>Tylenchoidea</taxon>
        <taxon>Heteroderidae</taxon>
        <taxon>Heteroderinae</taxon>
        <taxon>Globodera</taxon>
    </lineage>
</organism>
<dbReference type="AlphaFoldDB" id="A0A914H2G9"/>
<keyword evidence="2" id="KW-1185">Reference proteome</keyword>
<reference evidence="3" key="1">
    <citation type="submission" date="2022-11" db="UniProtKB">
        <authorList>
            <consortium name="WormBaseParasite"/>
        </authorList>
    </citation>
    <scope>IDENTIFICATION</scope>
</reference>
<evidence type="ECO:0000313" key="2">
    <source>
        <dbReference type="Proteomes" id="UP000887572"/>
    </source>
</evidence>
<protein>
    <submittedName>
        <fullName evidence="3">Transmembrane protein</fullName>
    </submittedName>
</protein>
<proteinExistence type="predicted"/>
<evidence type="ECO:0000256" key="1">
    <source>
        <dbReference type="SAM" id="Phobius"/>
    </source>
</evidence>
<dbReference type="WBParaSite" id="Gr19_v10_g13527.t1">
    <property type="protein sequence ID" value="Gr19_v10_g13527.t1"/>
    <property type="gene ID" value="Gr19_v10_g13527"/>
</dbReference>
<name>A0A914H2G9_GLORO</name>
<dbReference type="Proteomes" id="UP000887572">
    <property type="component" value="Unplaced"/>
</dbReference>
<accession>A0A914H2G9</accession>
<keyword evidence="1" id="KW-0472">Membrane</keyword>
<sequence length="79" mass="9743">MRQKPWKEANFSFDKRFMTTFVGVRHRSYLLGFGRTFVFALFHFCLRFGEFLFQFDQSSFTFRPRDNRVSIVERLFRLK</sequence>
<keyword evidence="1" id="KW-1133">Transmembrane helix</keyword>